<reference evidence="1" key="1">
    <citation type="journal article" date="2023" name="bioRxiv">
        <title>Improved chromosome-level genome assembly for marigold (Tagetes erecta).</title>
        <authorList>
            <person name="Jiang F."/>
            <person name="Yuan L."/>
            <person name="Wang S."/>
            <person name="Wang H."/>
            <person name="Xu D."/>
            <person name="Wang A."/>
            <person name="Fan W."/>
        </authorList>
    </citation>
    <scope>NUCLEOTIDE SEQUENCE</scope>
    <source>
        <strain evidence="1">WSJ</strain>
        <tissue evidence="1">Leaf</tissue>
    </source>
</reference>
<evidence type="ECO:0000313" key="1">
    <source>
        <dbReference type="EMBL" id="KAK1410184.1"/>
    </source>
</evidence>
<accession>A0AAD8JSY1</accession>
<dbReference type="AlphaFoldDB" id="A0AAD8JSY1"/>
<proteinExistence type="predicted"/>
<gene>
    <name evidence="1" type="ORF">QVD17_36719</name>
</gene>
<sequence length="70" mass="7894">MKRTKSGCTVITAHVNDWIPWVHQIAIKFNNLRDNQINSPQKFEVLEVQIGHQSPLLVVGQNSESSPSNL</sequence>
<organism evidence="1 2">
    <name type="scientific">Tagetes erecta</name>
    <name type="common">African marigold</name>
    <dbReference type="NCBI Taxonomy" id="13708"/>
    <lineage>
        <taxon>Eukaryota</taxon>
        <taxon>Viridiplantae</taxon>
        <taxon>Streptophyta</taxon>
        <taxon>Embryophyta</taxon>
        <taxon>Tracheophyta</taxon>
        <taxon>Spermatophyta</taxon>
        <taxon>Magnoliopsida</taxon>
        <taxon>eudicotyledons</taxon>
        <taxon>Gunneridae</taxon>
        <taxon>Pentapetalae</taxon>
        <taxon>asterids</taxon>
        <taxon>campanulids</taxon>
        <taxon>Asterales</taxon>
        <taxon>Asteraceae</taxon>
        <taxon>Asteroideae</taxon>
        <taxon>Heliantheae alliance</taxon>
        <taxon>Tageteae</taxon>
        <taxon>Tagetes</taxon>
    </lineage>
</organism>
<name>A0AAD8JSY1_TARER</name>
<comment type="caution">
    <text evidence="1">The sequence shown here is derived from an EMBL/GenBank/DDBJ whole genome shotgun (WGS) entry which is preliminary data.</text>
</comment>
<dbReference type="Proteomes" id="UP001229421">
    <property type="component" value="Unassembled WGS sequence"/>
</dbReference>
<keyword evidence="2" id="KW-1185">Reference proteome</keyword>
<dbReference type="EMBL" id="JAUHHV010000010">
    <property type="protein sequence ID" value="KAK1410184.1"/>
    <property type="molecule type" value="Genomic_DNA"/>
</dbReference>
<evidence type="ECO:0000313" key="2">
    <source>
        <dbReference type="Proteomes" id="UP001229421"/>
    </source>
</evidence>
<protein>
    <submittedName>
        <fullName evidence="1">Uncharacterized protein</fullName>
    </submittedName>
</protein>